<name>A0ABV8GHE3_9ACTN</name>
<keyword evidence="2" id="KW-1185">Reference proteome</keyword>
<dbReference type="EMBL" id="JBHSBI010000027">
    <property type="protein sequence ID" value="MFC4013383.1"/>
    <property type="molecule type" value="Genomic_DNA"/>
</dbReference>
<reference evidence="2" key="1">
    <citation type="journal article" date="2019" name="Int. J. Syst. Evol. Microbiol.">
        <title>The Global Catalogue of Microorganisms (GCM) 10K type strain sequencing project: providing services to taxonomists for standard genome sequencing and annotation.</title>
        <authorList>
            <consortium name="The Broad Institute Genomics Platform"/>
            <consortium name="The Broad Institute Genome Sequencing Center for Infectious Disease"/>
            <person name="Wu L."/>
            <person name="Ma J."/>
        </authorList>
    </citation>
    <scope>NUCLEOTIDE SEQUENCE [LARGE SCALE GENOMIC DNA]</scope>
    <source>
        <strain evidence="2">TBRC 1276</strain>
    </source>
</reference>
<dbReference type="Proteomes" id="UP001595851">
    <property type="component" value="Unassembled WGS sequence"/>
</dbReference>
<evidence type="ECO:0000313" key="1">
    <source>
        <dbReference type="EMBL" id="MFC4013383.1"/>
    </source>
</evidence>
<gene>
    <name evidence="1" type="ORF">ACFOY2_39580</name>
</gene>
<evidence type="ECO:0000313" key="2">
    <source>
        <dbReference type="Proteomes" id="UP001595851"/>
    </source>
</evidence>
<dbReference type="InterPro" id="IPR046026">
    <property type="entry name" value="DUF5984"/>
</dbReference>
<accession>A0ABV8GHE3</accession>
<organism evidence="1 2">
    <name type="scientific">Nonomuraea purpurea</name>
    <dbReference type="NCBI Taxonomy" id="1849276"/>
    <lineage>
        <taxon>Bacteria</taxon>
        <taxon>Bacillati</taxon>
        <taxon>Actinomycetota</taxon>
        <taxon>Actinomycetes</taxon>
        <taxon>Streptosporangiales</taxon>
        <taxon>Streptosporangiaceae</taxon>
        <taxon>Nonomuraea</taxon>
    </lineage>
</organism>
<proteinExistence type="predicted"/>
<protein>
    <submittedName>
        <fullName evidence="1">DUF5984 family protein</fullName>
    </submittedName>
</protein>
<dbReference type="RefSeq" id="WP_379533329.1">
    <property type="nucleotide sequence ID" value="NZ_JBHSBI010000027.1"/>
</dbReference>
<sequence>MTFRFRMRPLSEVAPWGGEAPVLHWFALTDGWYWIEIGSHELFRRSGDDDLPYADYYVARLWEDILGMAADVLEPVPDDLAWFIEREDISVEAGSEDLDDLPEPCWTALSWHAGHTLYTGPLRVAPLIRMWRRAGDRDEVIVTWRNPEDDEVAFVSPCSGRVALPTSEFVAAIEDFGRRVITAMEERVAELERRGAPDGVELDLGQLRTEHVRRATFPQMAMSRVPATDWTTVRSGAKRLQELWSGSADGIEPRLWPGTQS</sequence>
<dbReference type="Pfam" id="PF19446">
    <property type="entry name" value="DUF5984"/>
    <property type="match status" value="1"/>
</dbReference>
<comment type="caution">
    <text evidence="1">The sequence shown here is derived from an EMBL/GenBank/DDBJ whole genome shotgun (WGS) entry which is preliminary data.</text>
</comment>